<keyword evidence="1" id="KW-0812">Transmembrane</keyword>
<proteinExistence type="predicted"/>
<keyword evidence="1" id="KW-1133">Transmembrane helix</keyword>
<evidence type="ECO:0000313" key="4">
    <source>
        <dbReference type="WBParaSite" id="EgrG_000965100"/>
    </source>
</evidence>
<name>A0A068WET6_ECHGR</name>
<dbReference type="Proteomes" id="UP000492820">
    <property type="component" value="Unassembled WGS sequence"/>
</dbReference>
<evidence type="ECO:0000313" key="2">
    <source>
        <dbReference type="EMBL" id="CDS16936.1"/>
    </source>
</evidence>
<feature type="transmembrane region" description="Helical" evidence="1">
    <location>
        <begin position="15"/>
        <end position="36"/>
    </location>
</feature>
<reference evidence="4" key="3">
    <citation type="submission" date="2020-10" db="UniProtKB">
        <authorList>
            <consortium name="WormBaseParasite"/>
        </authorList>
    </citation>
    <scope>IDENTIFICATION</scope>
</reference>
<reference evidence="2" key="2">
    <citation type="submission" date="2014-06" db="EMBL/GenBank/DDBJ databases">
        <authorList>
            <person name="Aslett M."/>
        </authorList>
    </citation>
    <scope>NUCLEOTIDE SEQUENCE</scope>
</reference>
<dbReference type="AlphaFoldDB" id="A0A068WET6"/>
<evidence type="ECO:0000313" key="3">
    <source>
        <dbReference type="Proteomes" id="UP000492820"/>
    </source>
</evidence>
<keyword evidence="1" id="KW-0472">Membrane</keyword>
<gene>
    <name evidence="2" type="ORF">EgrG_000965100</name>
</gene>
<dbReference type="EMBL" id="LK028577">
    <property type="protein sequence ID" value="CDS16936.1"/>
    <property type="molecule type" value="Genomic_DNA"/>
</dbReference>
<organism evidence="2">
    <name type="scientific">Echinococcus granulosus</name>
    <name type="common">Hydatid tapeworm</name>
    <dbReference type="NCBI Taxonomy" id="6210"/>
    <lineage>
        <taxon>Eukaryota</taxon>
        <taxon>Metazoa</taxon>
        <taxon>Spiralia</taxon>
        <taxon>Lophotrochozoa</taxon>
        <taxon>Platyhelminthes</taxon>
        <taxon>Cestoda</taxon>
        <taxon>Eucestoda</taxon>
        <taxon>Cyclophyllidea</taxon>
        <taxon>Taeniidae</taxon>
        <taxon>Echinococcus</taxon>
        <taxon>Echinococcus granulosus group</taxon>
    </lineage>
</organism>
<protein>
    <submittedName>
        <fullName evidence="2 4">Expressed protein</fullName>
    </submittedName>
</protein>
<sequence>MNVDNKEEPERSNSLLAIINCLEIYYGTIWCITTLYRTVKTQITLRFTSLLPTKKFGKKISRFFDRSFPENIHDLAIRAP</sequence>
<dbReference type="WBParaSite" id="EgrG_000965100">
    <property type="protein sequence ID" value="EgrG_000965100"/>
    <property type="gene ID" value="EgrG_000965100"/>
</dbReference>
<reference evidence="2 3" key="1">
    <citation type="journal article" date="2013" name="Nature">
        <title>The genomes of four tapeworm species reveal adaptations to parasitism.</title>
        <authorList>
            <person name="Tsai I.J."/>
            <person name="Zarowiecki M."/>
            <person name="Holroyd N."/>
            <person name="Garciarrubio A."/>
            <person name="Sanchez-Flores A."/>
            <person name="Brooks K.L."/>
            <person name="Tracey A."/>
            <person name="Bobes R.J."/>
            <person name="Fragoso G."/>
            <person name="Sciutto E."/>
            <person name="Aslett M."/>
            <person name="Beasley H."/>
            <person name="Bennett H.M."/>
            <person name="Cai J."/>
            <person name="Camicia F."/>
            <person name="Clark R."/>
            <person name="Cucher M."/>
            <person name="De Silva N."/>
            <person name="Day T.A."/>
            <person name="Deplazes P."/>
            <person name="Estrada K."/>
            <person name="Fernandez C."/>
            <person name="Holland P.W."/>
            <person name="Hou J."/>
            <person name="Hu S."/>
            <person name="Huckvale T."/>
            <person name="Hung S.S."/>
            <person name="Kamenetzky L."/>
            <person name="Keane J.A."/>
            <person name="Kiss F."/>
            <person name="Koziol U."/>
            <person name="Lambert O."/>
            <person name="Liu K."/>
            <person name="Luo X."/>
            <person name="Luo Y."/>
            <person name="Macchiaroli N."/>
            <person name="Nichol S."/>
            <person name="Paps J."/>
            <person name="Parkinson J."/>
            <person name="Pouchkina-Stantcheva N."/>
            <person name="Riddiford N."/>
            <person name="Rosenzvit M."/>
            <person name="Salinas G."/>
            <person name="Wasmuth J.D."/>
            <person name="Zamanian M."/>
            <person name="Zheng Y."/>
            <person name="Cai X."/>
            <person name="Soberon X."/>
            <person name="Olson P.D."/>
            <person name="Laclette J.P."/>
            <person name="Brehm K."/>
            <person name="Berriman M."/>
            <person name="Garciarrubio A."/>
            <person name="Bobes R.J."/>
            <person name="Fragoso G."/>
            <person name="Sanchez-Flores A."/>
            <person name="Estrada K."/>
            <person name="Cevallos M.A."/>
            <person name="Morett E."/>
            <person name="Gonzalez V."/>
            <person name="Portillo T."/>
            <person name="Ochoa-Leyva A."/>
            <person name="Jose M.V."/>
            <person name="Sciutto E."/>
            <person name="Landa A."/>
            <person name="Jimenez L."/>
            <person name="Valdes V."/>
            <person name="Carrero J.C."/>
            <person name="Larralde C."/>
            <person name="Morales-Montor J."/>
            <person name="Limon-Lason J."/>
            <person name="Soberon X."/>
            <person name="Laclette J.P."/>
        </authorList>
    </citation>
    <scope>NUCLEOTIDE SEQUENCE [LARGE SCALE GENOMIC DNA]</scope>
</reference>
<accession>A0A068WET6</accession>
<evidence type="ECO:0000256" key="1">
    <source>
        <dbReference type="SAM" id="Phobius"/>
    </source>
</evidence>